<dbReference type="AlphaFoldDB" id="A0A5K7S817"/>
<organism evidence="1 2">
    <name type="scientific">Aquipluma nitroreducens</name>
    <dbReference type="NCBI Taxonomy" id="2010828"/>
    <lineage>
        <taxon>Bacteria</taxon>
        <taxon>Pseudomonadati</taxon>
        <taxon>Bacteroidota</taxon>
        <taxon>Bacteroidia</taxon>
        <taxon>Marinilabiliales</taxon>
        <taxon>Prolixibacteraceae</taxon>
        <taxon>Aquipluma</taxon>
    </lineage>
</organism>
<name>A0A5K7S817_9BACT</name>
<dbReference type="EMBL" id="AP018694">
    <property type="protein sequence ID" value="BBE17711.1"/>
    <property type="molecule type" value="Genomic_DNA"/>
</dbReference>
<gene>
    <name evidence="1" type="ORF">AQPE_1868</name>
</gene>
<dbReference type="Proteomes" id="UP001193389">
    <property type="component" value="Chromosome"/>
</dbReference>
<reference evidence="1" key="1">
    <citation type="journal article" date="2020" name="Int. J. Syst. Evol. Microbiol.">
        <title>Aquipluma nitroreducens gen. nov. sp. nov., a novel facultatively anaerobic bacterium isolated from a freshwater lake.</title>
        <authorList>
            <person name="Watanabe M."/>
            <person name="Kojima H."/>
            <person name="Fukui M."/>
        </authorList>
    </citation>
    <scope>NUCLEOTIDE SEQUENCE</scope>
    <source>
        <strain evidence="1">MeG22</strain>
    </source>
</reference>
<evidence type="ECO:0000313" key="1">
    <source>
        <dbReference type="EMBL" id="BBE17711.1"/>
    </source>
</evidence>
<accession>A0A5K7S817</accession>
<keyword evidence="2" id="KW-1185">Reference proteome</keyword>
<proteinExistence type="predicted"/>
<sequence>MYGYAIPNKAANQSFSGLRKTDMVANTSAAAAIRLKRKRVYTKNCFNEIVV</sequence>
<protein>
    <submittedName>
        <fullName evidence="1">Uncharacterized protein</fullName>
    </submittedName>
</protein>
<dbReference type="KEGG" id="anf:AQPE_1868"/>
<evidence type="ECO:0000313" key="2">
    <source>
        <dbReference type="Proteomes" id="UP001193389"/>
    </source>
</evidence>